<feature type="compositionally biased region" description="Polar residues" evidence="1">
    <location>
        <begin position="78"/>
        <end position="88"/>
    </location>
</feature>
<reference evidence="3" key="1">
    <citation type="submission" date="2022-11" db="UniProtKB">
        <authorList>
            <consortium name="WormBaseParasite"/>
        </authorList>
    </citation>
    <scope>IDENTIFICATION</scope>
</reference>
<evidence type="ECO:0000256" key="1">
    <source>
        <dbReference type="SAM" id="MobiDB-lite"/>
    </source>
</evidence>
<feature type="compositionally biased region" description="Basic residues" evidence="1">
    <location>
        <begin position="66"/>
        <end position="77"/>
    </location>
</feature>
<dbReference type="AlphaFoldDB" id="A0A915Q5X1"/>
<feature type="region of interest" description="Disordered" evidence="1">
    <location>
        <begin position="1"/>
        <end position="31"/>
    </location>
</feature>
<dbReference type="Proteomes" id="UP000887581">
    <property type="component" value="Unplaced"/>
</dbReference>
<accession>A0A915Q5X1</accession>
<sequence>MDLEAQGPKRNKCADRDNREMTTTCSLEGSDHSETNKIYEQNNYRKINGKKFQSQKRHLEPETVIKFKRPRLKRSYHRSNQPYSSRIQRQTDLRRDNRSESEYTTTSEQTNSID</sequence>
<name>A0A915Q5X1_9BILA</name>
<protein>
    <submittedName>
        <fullName evidence="3">Uncharacterized protein</fullName>
    </submittedName>
</protein>
<keyword evidence="2" id="KW-1185">Reference proteome</keyword>
<evidence type="ECO:0000313" key="3">
    <source>
        <dbReference type="WBParaSite" id="sdigi.contig656.g9386.t1"/>
    </source>
</evidence>
<evidence type="ECO:0000313" key="2">
    <source>
        <dbReference type="Proteomes" id="UP000887581"/>
    </source>
</evidence>
<feature type="region of interest" description="Disordered" evidence="1">
    <location>
        <begin position="50"/>
        <end position="114"/>
    </location>
</feature>
<feature type="compositionally biased region" description="Basic and acidic residues" evidence="1">
    <location>
        <begin position="89"/>
        <end position="101"/>
    </location>
</feature>
<dbReference type="WBParaSite" id="sdigi.contig656.g9386.t1">
    <property type="protein sequence ID" value="sdigi.contig656.g9386.t1"/>
    <property type="gene ID" value="sdigi.contig656.g9386"/>
</dbReference>
<proteinExistence type="predicted"/>
<organism evidence="2 3">
    <name type="scientific">Setaria digitata</name>
    <dbReference type="NCBI Taxonomy" id="48799"/>
    <lineage>
        <taxon>Eukaryota</taxon>
        <taxon>Metazoa</taxon>
        <taxon>Ecdysozoa</taxon>
        <taxon>Nematoda</taxon>
        <taxon>Chromadorea</taxon>
        <taxon>Rhabditida</taxon>
        <taxon>Spirurina</taxon>
        <taxon>Spiruromorpha</taxon>
        <taxon>Filarioidea</taxon>
        <taxon>Setariidae</taxon>
        <taxon>Setaria</taxon>
    </lineage>
</organism>